<evidence type="ECO:0000256" key="4">
    <source>
        <dbReference type="ARBA" id="ARBA00022694"/>
    </source>
</evidence>
<sequence>MADSSLTREFFQGPITSLAFFHDAEYLLAGEDTHLTLYDLQTGHALRVGSIRVFSAQPIHGIRLLSNGRVLVWGAAQIAVVSNIEGFIGNMTDAQMFVKKAAAPDWIYDVAPSPFDDSSAVLATAHNEVVHLHLNGDDAPVVGSIVSPSRPILYAARLKWLDQDTVLMAG</sequence>
<dbReference type="InterPro" id="IPR051973">
    <property type="entry name" value="tRNA_Anticodon_Mtase-Reg"/>
</dbReference>
<feature type="non-terminal residue" evidence="6">
    <location>
        <position position="170"/>
    </location>
</feature>
<reference evidence="6" key="1">
    <citation type="submission" date="2020-02" db="EMBL/GenBank/DDBJ databases">
        <title>Identification and distribution of gene clusters putatively required for synthesis of sphingolipid metabolism inhibitors in phylogenetically diverse species of the filamentous fungus Fusarium.</title>
        <authorList>
            <person name="Kim H.-S."/>
            <person name="Busman M."/>
            <person name="Brown D.W."/>
            <person name="Divon H."/>
            <person name="Uhlig S."/>
            <person name="Proctor R.H."/>
        </authorList>
    </citation>
    <scope>NUCLEOTIDE SEQUENCE [LARGE SCALE GENOMIC DNA]</scope>
    <source>
        <strain evidence="6">NRRL 39464</strain>
    </source>
</reference>
<evidence type="ECO:0000256" key="2">
    <source>
        <dbReference type="ARBA" id="ARBA00022490"/>
    </source>
</evidence>
<keyword evidence="5" id="KW-0677">Repeat</keyword>
<proteinExistence type="predicted"/>
<comment type="caution">
    <text evidence="6">The sequence shown here is derived from an EMBL/GenBank/DDBJ whole genome shotgun (WGS) entry which is preliminary data.</text>
</comment>
<accession>A0A8H4YHF4</accession>
<dbReference type="Proteomes" id="UP000558688">
    <property type="component" value="Unassembled WGS sequence"/>
</dbReference>
<evidence type="ECO:0000313" key="6">
    <source>
        <dbReference type="EMBL" id="KAF5228164.1"/>
    </source>
</evidence>
<dbReference type="PANTHER" id="PTHR14344">
    <property type="entry name" value="WD REPEAT PROTEIN"/>
    <property type="match status" value="1"/>
</dbReference>
<keyword evidence="2" id="KW-0963">Cytoplasm</keyword>
<dbReference type="SUPFAM" id="SSF82171">
    <property type="entry name" value="DPP6 N-terminal domain-like"/>
    <property type="match status" value="1"/>
</dbReference>
<dbReference type="AlphaFoldDB" id="A0A8H4YHF4"/>
<evidence type="ECO:0000256" key="5">
    <source>
        <dbReference type="ARBA" id="ARBA00022737"/>
    </source>
</evidence>
<protein>
    <submittedName>
        <fullName evidence="6">Uncharacterized protein</fullName>
    </submittedName>
</protein>
<keyword evidence="3" id="KW-0853">WD repeat</keyword>
<dbReference type="GO" id="GO:0005737">
    <property type="term" value="C:cytoplasm"/>
    <property type="evidence" value="ECO:0007669"/>
    <property type="project" value="UniProtKB-SubCell"/>
</dbReference>
<comment type="subcellular location">
    <subcellularLocation>
        <location evidence="1">Cytoplasm</location>
    </subcellularLocation>
</comment>
<organism evidence="6 7">
    <name type="scientific">Fusarium oxysporum</name>
    <name type="common">Fusarium vascular wilt</name>
    <dbReference type="NCBI Taxonomy" id="5507"/>
    <lineage>
        <taxon>Eukaryota</taxon>
        <taxon>Fungi</taxon>
        <taxon>Dikarya</taxon>
        <taxon>Ascomycota</taxon>
        <taxon>Pezizomycotina</taxon>
        <taxon>Sordariomycetes</taxon>
        <taxon>Hypocreomycetidae</taxon>
        <taxon>Hypocreales</taxon>
        <taxon>Nectriaceae</taxon>
        <taxon>Fusarium</taxon>
        <taxon>Fusarium oxysporum species complex</taxon>
    </lineage>
</organism>
<dbReference type="PANTHER" id="PTHR14344:SF3">
    <property type="entry name" value="WD REPEAT-CONTAINING PROTEIN 6"/>
    <property type="match status" value="1"/>
</dbReference>
<dbReference type="InterPro" id="IPR015943">
    <property type="entry name" value="WD40/YVTN_repeat-like_dom_sf"/>
</dbReference>
<dbReference type="GO" id="GO:0030488">
    <property type="term" value="P:tRNA methylation"/>
    <property type="evidence" value="ECO:0007669"/>
    <property type="project" value="TreeGrafter"/>
</dbReference>
<evidence type="ECO:0000256" key="3">
    <source>
        <dbReference type="ARBA" id="ARBA00022574"/>
    </source>
</evidence>
<keyword evidence="4" id="KW-0819">tRNA processing</keyword>
<evidence type="ECO:0000313" key="7">
    <source>
        <dbReference type="Proteomes" id="UP000558688"/>
    </source>
</evidence>
<name>A0A8H4YHF4_FUSOX</name>
<dbReference type="Gene3D" id="2.130.10.10">
    <property type="entry name" value="YVTN repeat-like/Quinoprotein amine dehydrogenase"/>
    <property type="match status" value="1"/>
</dbReference>
<dbReference type="EMBL" id="JAAFOW010004849">
    <property type="protein sequence ID" value="KAF5228164.1"/>
    <property type="molecule type" value="Genomic_DNA"/>
</dbReference>
<evidence type="ECO:0000256" key="1">
    <source>
        <dbReference type="ARBA" id="ARBA00004496"/>
    </source>
</evidence>
<gene>
    <name evidence="6" type="ORF">FOXYS1_16012</name>
</gene>